<proteinExistence type="predicted"/>
<evidence type="ECO:0000313" key="2">
    <source>
        <dbReference type="Proteomes" id="UP001405405"/>
    </source>
</evidence>
<protein>
    <recommendedName>
        <fullName evidence="3">HTH cro/C1-type domain-containing protein</fullName>
    </recommendedName>
</protein>
<sequence>MKPSIEYLQDAIEKLGVENDSKAAAALKISKQAICSYRSGERIMDDFTCIMVAKTLGIDGMEVIAAAQMEREKNEERREIWADFRKKFGVKAGIAGLAAVLTMGSLAPNKAWAENTHISQHLDAEYDDGLYYVKSCQSNYGQDCAGKFLRD</sequence>
<comment type="caution">
    <text evidence="1">The sequence shown here is derived from an EMBL/GenBank/DDBJ whole genome shotgun (WGS) entry which is preliminary data.</text>
</comment>
<organism evidence="1 2">
    <name type="scientific">Chromobacterium indicum</name>
    <dbReference type="NCBI Taxonomy" id="3110228"/>
    <lineage>
        <taxon>Bacteria</taxon>
        <taxon>Pseudomonadati</taxon>
        <taxon>Pseudomonadota</taxon>
        <taxon>Betaproteobacteria</taxon>
        <taxon>Neisseriales</taxon>
        <taxon>Chromobacteriaceae</taxon>
        <taxon>Chromobacterium</taxon>
    </lineage>
</organism>
<accession>A0ABV0CRE2</accession>
<reference evidence="1 2" key="1">
    <citation type="submission" date="2023-12" db="EMBL/GenBank/DDBJ databases">
        <title>Chromobacterium sp. strain TRC.1.1.SA producing antimicrobial pigment.</title>
        <authorList>
            <person name="Verma N."/>
            <person name="Choksket S."/>
            <person name="Pinnaka A.K."/>
            <person name="Korpole S."/>
        </authorList>
    </citation>
    <scope>NUCLEOTIDE SEQUENCE [LARGE SCALE GENOMIC DNA]</scope>
    <source>
        <strain evidence="1 2">TRC1.1.SA</strain>
    </source>
</reference>
<dbReference type="Proteomes" id="UP001405405">
    <property type="component" value="Unassembled WGS sequence"/>
</dbReference>
<dbReference type="EMBL" id="JAYFSJ010000026">
    <property type="protein sequence ID" value="MEN7433731.1"/>
    <property type="molecule type" value="Genomic_DNA"/>
</dbReference>
<name>A0ABV0CRE2_9NEIS</name>
<evidence type="ECO:0000313" key="1">
    <source>
        <dbReference type="EMBL" id="MEN7433731.1"/>
    </source>
</evidence>
<dbReference type="RefSeq" id="WP_346790922.1">
    <property type="nucleotide sequence ID" value="NZ_JAYFSJ010000026.1"/>
</dbReference>
<keyword evidence="2" id="KW-1185">Reference proteome</keyword>
<evidence type="ECO:0008006" key="3">
    <source>
        <dbReference type="Google" id="ProtNLM"/>
    </source>
</evidence>
<gene>
    <name evidence="1" type="ORF">VA599_23585</name>
</gene>